<keyword evidence="3" id="KW-1185">Reference proteome</keyword>
<evidence type="ECO:0000313" key="2">
    <source>
        <dbReference type="EMBL" id="MED6190333.1"/>
    </source>
</evidence>
<keyword evidence="1" id="KW-0812">Transmembrane</keyword>
<evidence type="ECO:0000256" key="1">
    <source>
        <dbReference type="SAM" id="Phobius"/>
    </source>
</evidence>
<keyword evidence="1" id="KW-1133">Transmembrane helix</keyword>
<protein>
    <submittedName>
        <fullName evidence="2">Uncharacterized protein</fullName>
    </submittedName>
</protein>
<feature type="transmembrane region" description="Helical" evidence="1">
    <location>
        <begin position="7"/>
        <end position="23"/>
    </location>
</feature>
<organism evidence="2 3">
    <name type="scientific">Stylosanthes scabra</name>
    <dbReference type="NCBI Taxonomy" id="79078"/>
    <lineage>
        <taxon>Eukaryota</taxon>
        <taxon>Viridiplantae</taxon>
        <taxon>Streptophyta</taxon>
        <taxon>Embryophyta</taxon>
        <taxon>Tracheophyta</taxon>
        <taxon>Spermatophyta</taxon>
        <taxon>Magnoliopsida</taxon>
        <taxon>eudicotyledons</taxon>
        <taxon>Gunneridae</taxon>
        <taxon>Pentapetalae</taxon>
        <taxon>rosids</taxon>
        <taxon>fabids</taxon>
        <taxon>Fabales</taxon>
        <taxon>Fabaceae</taxon>
        <taxon>Papilionoideae</taxon>
        <taxon>50 kb inversion clade</taxon>
        <taxon>dalbergioids sensu lato</taxon>
        <taxon>Dalbergieae</taxon>
        <taxon>Pterocarpus clade</taxon>
        <taxon>Stylosanthes</taxon>
    </lineage>
</organism>
<accession>A0ABU6X037</accession>
<dbReference type="EMBL" id="JASCZI010184964">
    <property type="protein sequence ID" value="MED6190333.1"/>
    <property type="molecule type" value="Genomic_DNA"/>
</dbReference>
<sequence>MEKSHKNVGAVVVMIFVMVIGMTKCQKSKENEIVVGGIVAVESGGAGGVSIVAGEVAATGSGGVFDIIKGCVSVSGGVNATQELEAALASRATVQRRGGSGTAPMN</sequence>
<comment type="caution">
    <text evidence="2">The sequence shown here is derived from an EMBL/GenBank/DDBJ whole genome shotgun (WGS) entry which is preliminary data.</text>
</comment>
<evidence type="ECO:0000313" key="3">
    <source>
        <dbReference type="Proteomes" id="UP001341840"/>
    </source>
</evidence>
<dbReference type="Proteomes" id="UP001341840">
    <property type="component" value="Unassembled WGS sequence"/>
</dbReference>
<reference evidence="2 3" key="1">
    <citation type="journal article" date="2023" name="Plants (Basel)">
        <title>Bridging the Gap: Combining Genomics and Transcriptomics Approaches to Understand Stylosanthes scabra, an Orphan Legume from the Brazilian Caatinga.</title>
        <authorList>
            <person name="Ferreira-Neto J.R.C."/>
            <person name="da Silva M.D."/>
            <person name="Binneck E."/>
            <person name="de Melo N.F."/>
            <person name="da Silva R.H."/>
            <person name="de Melo A.L.T.M."/>
            <person name="Pandolfi V."/>
            <person name="Bustamante F.O."/>
            <person name="Brasileiro-Vidal A.C."/>
            <person name="Benko-Iseppon A.M."/>
        </authorList>
    </citation>
    <scope>NUCLEOTIDE SEQUENCE [LARGE SCALE GENOMIC DNA]</scope>
    <source>
        <tissue evidence="2">Leaves</tissue>
    </source>
</reference>
<proteinExistence type="predicted"/>
<gene>
    <name evidence="2" type="ORF">PIB30_104907</name>
</gene>
<name>A0ABU6X037_9FABA</name>
<keyword evidence="1" id="KW-0472">Membrane</keyword>